<dbReference type="Pfam" id="PF16266">
    <property type="entry name" value="DUF4919"/>
    <property type="match status" value="1"/>
</dbReference>
<evidence type="ECO:0000313" key="5">
    <source>
        <dbReference type="EMBL" id="MCV9388940.1"/>
    </source>
</evidence>
<sequence>MNLRILLLTIFTSISATLLAQQSAEEILQQAKSYYEQDQTRQALNLFSKYIAMDSSNAYAFYLRGNCYADVNQIEMSKSDYMTAIALDPELANVYYNLGNTYESMEQLDSAEYYFRIYIRKDSTETDGLVRLGNVLKYQDKTDSVLYYFEKAYAMDSSNLMTTYFLSQEYYGMANFERTIELSRTAQKIDSLDINFYLFHGLSAIKLGRFEEALQKAEAAIAIDSVNIDAILLAIEAEILSQTKPESIQMDSSYRYKFTNYRSSQLSELLSREDLAMADWSQLIEQKQVLGLDQYFEHYIAQSKNESYSPYSARGNVQLREFWQSENLAEVANMAPDVISTCPLNLDDLYKVAVANYMTGDIKGFRNYYTLYFGLIESLIATGDGQGFETAFIVASTSDEYAILHYFGLGSQGQSLHHSEGHSYDVLKTINDYEEQQDLYFMIDLPFGHLGSTLSNTGEKKDKKKKKRKNKDK</sequence>
<feature type="repeat" description="TPR" evidence="3">
    <location>
        <begin position="92"/>
        <end position="125"/>
    </location>
</feature>
<protein>
    <submittedName>
        <fullName evidence="5">DUF4919 domain-containing protein</fullName>
    </submittedName>
</protein>
<keyword evidence="1" id="KW-0677">Repeat</keyword>
<dbReference type="Gene3D" id="1.25.40.10">
    <property type="entry name" value="Tetratricopeptide repeat domain"/>
    <property type="match status" value="2"/>
</dbReference>
<evidence type="ECO:0000256" key="3">
    <source>
        <dbReference type="PROSITE-ProRule" id="PRU00339"/>
    </source>
</evidence>
<dbReference type="PANTHER" id="PTHR45586">
    <property type="entry name" value="TPR REPEAT-CONTAINING PROTEIN PA4667"/>
    <property type="match status" value="1"/>
</dbReference>
<dbReference type="PANTHER" id="PTHR45586:SF1">
    <property type="entry name" value="LIPOPOLYSACCHARIDE ASSEMBLY PROTEIN B"/>
    <property type="match status" value="1"/>
</dbReference>
<dbReference type="PROSITE" id="PS50005">
    <property type="entry name" value="TPR"/>
    <property type="match status" value="3"/>
</dbReference>
<keyword evidence="4" id="KW-0732">Signal</keyword>
<name>A0ABT3CZ11_9BACT</name>
<dbReference type="InterPro" id="IPR032578">
    <property type="entry name" value="DUF4919"/>
</dbReference>
<keyword evidence="6" id="KW-1185">Reference proteome</keyword>
<evidence type="ECO:0000256" key="4">
    <source>
        <dbReference type="SAM" id="SignalP"/>
    </source>
</evidence>
<evidence type="ECO:0000313" key="6">
    <source>
        <dbReference type="Proteomes" id="UP001300692"/>
    </source>
</evidence>
<dbReference type="SMART" id="SM00028">
    <property type="entry name" value="TPR"/>
    <property type="match status" value="5"/>
</dbReference>
<dbReference type="RefSeq" id="WP_264139838.1">
    <property type="nucleotide sequence ID" value="NZ_JAOYOD010000001.1"/>
</dbReference>
<dbReference type="Proteomes" id="UP001300692">
    <property type="component" value="Unassembled WGS sequence"/>
</dbReference>
<dbReference type="Pfam" id="PF13431">
    <property type="entry name" value="TPR_17"/>
    <property type="match status" value="1"/>
</dbReference>
<feature type="repeat" description="TPR" evidence="3">
    <location>
        <begin position="58"/>
        <end position="91"/>
    </location>
</feature>
<dbReference type="EMBL" id="JAOYOD010000001">
    <property type="protein sequence ID" value="MCV9388940.1"/>
    <property type="molecule type" value="Genomic_DNA"/>
</dbReference>
<organism evidence="5 6">
    <name type="scientific">Reichenbachiella ulvae</name>
    <dbReference type="NCBI Taxonomy" id="2980104"/>
    <lineage>
        <taxon>Bacteria</taxon>
        <taxon>Pseudomonadati</taxon>
        <taxon>Bacteroidota</taxon>
        <taxon>Cytophagia</taxon>
        <taxon>Cytophagales</taxon>
        <taxon>Reichenbachiellaceae</taxon>
        <taxon>Reichenbachiella</taxon>
    </lineage>
</organism>
<keyword evidence="2 3" id="KW-0802">TPR repeat</keyword>
<dbReference type="InterPro" id="IPR051012">
    <property type="entry name" value="CellSynth/LPSAsmb/PSIAsmb"/>
</dbReference>
<feature type="chain" id="PRO_5046311059" evidence="4">
    <location>
        <begin position="21"/>
        <end position="473"/>
    </location>
</feature>
<dbReference type="InterPro" id="IPR019734">
    <property type="entry name" value="TPR_rpt"/>
</dbReference>
<gene>
    <name evidence="5" type="ORF">N7U62_19840</name>
</gene>
<dbReference type="Pfam" id="PF12895">
    <property type="entry name" value="ANAPC3"/>
    <property type="match status" value="1"/>
</dbReference>
<accession>A0ABT3CZ11</accession>
<feature type="signal peptide" evidence="4">
    <location>
        <begin position="1"/>
        <end position="20"/>
    </location>
</feature>
<evidence type="ECO:0000256" key="2">
    <source>
        <dbReference type="ARBA" id="ARBA00022803"/>
    </source>
</evidence>
<reference evidence="5 6" key="1">
    <citation type="submission" date="2022-10" db="EMBL/GenBank/DDBJ databases">
        <title>Comparative genomics and taxonomic characterization of three novel marine species of genus Reichenbachiella exhibiting antioxidant and polysaccharide degradation activities.</title>
        <authorList>
            <person name="Muhammad N."/>
            <person name="Lee Y.-J."/>
            <person name="Ko J."/>
            <person name="Kim S.-G."/>
        </authorList>
    </citation>
    <scope>NUCLEOTIDE SEQUENCE [LARGE SCALE GENOMIC DNA]</scope>
    <source>
        <strain evidence="5 6">ABR2-5</strain>
    </source>
</reference>
<evidence type="ECO:0000256" key="1">
    <source>
        <dbReference type="ARBA" id="ARBA00022737"/>
    </source>
</evidence>
<feature type="repeat" description="TPR" evidence="3">
    <location>
        <begin position="24"/>
        <end position="57"/>
    </location>
</feature>
<dbReference type="InterPro" id="IPR011990">
    <property type="entry name" value="TPR-like_helical_dom_sf"/>
</dbReference>
<dbReference type="SUPFAM" id="SSF48452">
    <property type="entry name" value="TPR-like"/>
    <property type="match status" value="1"/>
</dbReference>
<comment type="caution">
    <text evidence="5">The sequence shown here is derived from an EMBL/GenBank/DDBJ whole genome shotgun (WGS) entry which is preliminary data.</text>
</comment>
<proteinExistence type="predicted"/>
<dbReference type="Pfam" id="PF13432">
    <property type="entry name" value="TPR_16"/>
    <property type="match status" value="1"/>
</dbReference>